<organism evidence="7 8">
    <name type="scientific">Streptomyces griseofuscus</name>
    <dbReference type="NCBI Taxonomy" id="146922"/>
    <lineage>
        <taxon>Bacteria</taxon>
        <taxon>Bacillati</taxon>
        <taxon>Actinomycetota</taxon>
        <taxon>Actinomycetes</taxon>
        <taxon>Kitasatosporales</taxon>
        <taxon>Streptomycetaceae</taxon>
        <taxon>Streptomyces</taxon>
    </lineage>
</organism>
<keyword evidence="3" id="KW-0479">Metal-binding</keyword>
<evidence type="ECO:0000256" key="5">
    <source>
        <dbReference type="ARBA" id="ARBA00023004"/>
    </source>
</evidence>
<dbReference type="Pfam" id="PF00067">
    <property type="entry name" value="p450"/>
    <property type="match status" value="1"/>
</dbReference>
<evidence type="ECO:0000256" key="1">
    <source>
        <dbReference type="ARBA" id="ARBA00010617"/>
    </source>
</evidence>
<dbReference type="PANTHER" id="PTHR46696:SF4">
    <property type="entry name" value="BIOTIN BIOSYNTHESIS CYTOCHROME P450"/>
    <property type="match status" value="1"/>
</dbReference>
<dbReference type="GO" id="GO:0006707">
    <property type="term" value="P:cholesterol catabolic process"/>
    <property type="evidence" value="ECO:0007669"/>
    <property type="project" value="TreeGrafter"/>
</dbReference>
<dbReference type="GO" id="GO:0020037">
    <property type="term" value="F:heme binding"/>
    <property type="evidence" value="ECO:0007669"/>
    <property type="project" value="InterPro"/>
</dbReference>
<evidence type="ECO:0000256" key="6">
    <source>
        <dbReference type="ARBA" id="ARBA00023033"/>
    </source>
</evidence>
<evidence type="ECO:0000256" key="4">
    <source>
        <dbReference type="ARBA" id="ARBA00023002"/>
    </source>
</evidence>
<dbReference type="PANTHER" id="PTHR46696">
    <property type="entry name" value="P450, PUTATIVE (EUROFUNG)-RELATED"/>
    <property type="match status" value="1"/>
</dbReference>
<dbReference type="FunFam" id="1.10.630.10:FF:000018">
    <property type="entry name" value="Cytochrome P450 monooxygenase"/>
    <property type="match status" value="1"/>
</dbReference>
<evidence type="ECO:0000313" key="7">
    <source>
        <dbReference type="EMBL" id="RRQ88621.1"/>
    </source>
</evidence>
<comment type="similarity">
    <text evidence="1">Belongs to the cytochrome P450 family.</text>
</comment>
<keyword evidence="4" id="KW-0560">Oxidoreductase</keyword>
<reference evidence="7 8" key="1">
    <citation type="submission" date="2017-10" db="EMBL/GenBank/DDBJ databases">
        <title>Draft genome of actinobacteria isolated from guarana (Paullinia cupana (Mart.) Ducke.</title>
        <authorList>
            <person name="Siqueira K.A."/>
            <person name="Liotti R.G."/>
            <person name="Mendes T.A."/>
            <person name="Soares M.A."/>
        </authorList>
    </citation>
    <scope>NUCLEOTIDE SEQUENCE [LARGE SCALE GENOMIC DNA]</scope>
    <source>
        <strain evidence="7 8">199</strain>
    </source>
</reference>
<keyword evidence="2" id="KW-0349">Heme</keyword>
<dbReference type="Gene3D" id="1.10.630.10">
    <property type="entry name" value="Cytochrome P450"/>
    <property type="match status" value="1"/>
</dbReference>
<dbReference type="SUPFAM" id="SSF48264">
    <property type="entry name" value="Cytochrome P450"/>
    <property type="match status" value="1"/>
</dbReference>
<gene>
    <name evidence="7" type="ORF">CQW44_05590</name>
</gene>
<name>A0A426SCV2_9ACTN</name>
<protein>
    <submittedName>
        <fullName evidence="7">Cytochrome P450</fullName>
    </submittedName>
</protein>
<dbReference type="RefSeq" id="WP_125212790.1">
    <property type="nucleotide sequence ID" value="NZ_PDES01000002.1"/>
</dbReference>
<comment type="caution">
    <text evidence="7">The sequence shown here is derived from an EMBL/GenBank/DDBJ whole genome shotgun (WGS) entry which is preliminary data.</text>
</comment>
<proteinExistence type="inferred from homology"/>
<dbReference type="InterPro" id="IPR001128">
    <property type="entry name" value="Cyt_P450"/>
</dbReference>
<dbReference type="GO" id="GO:0008395">
    <property type="term" value="F:steroid hydroxylase activity"/>
    <property type="evidence" value="ECO:0007669"/>
    <property type="project" value="TreeGrafter"/>
</dbReference>
<dbReference type="GO" id="GO:0005506">
    <property type="term" value="F:iron ion binding"/>
    <property type="evidence" value="ECO:0007669"/>
    <property type="project" value="InterPro"/>
</dbReference>
<evidence type="ECO:0000256" key="3">
    <source>
        <dbReference type="ARBA" id="ARBA00022723"/>
    </source>
</evidence>
<evidence type="ECO:0000256" key="2">
    <source>
        <dbReference type="ARBA" id="ARBA00022617"/>
    </source>
</evidence>
<dbReference type="PRINTS" id="PR00359">
    <property type="entry name" value="BP450"/>
</dbReference>
<dbReference type="Proteomes" id="UP000276379">
    <property type="component" value="Unassembled WGS sequence"/>
</dbReference>
<accession>A0A426SCV2</accession>
<keyword evidence="8" id="KW-1185">Reference proteome</keyword>
<sequence length="401" mass="44690">MIVQNLDLMDPKRFADGIPYEHFRHLRDCAPVSRGTDTDGEPLWHVVRHQDVSAVSRDARTFSSSPTTMTSIRKVDPSPPIITFLDSPEHTRVRKLTFKVFAPSRLAALKVPVRGIVDLLLDEAREKGEFDLAEDIALRLPFEVLLELLDIPRRDRTTMLGWARRTVNLGDKEYGDDTGPDAFQQIHAYLNDFAHHRAAHPADDCFSLLLNARLNGAERLGLPDRLTPDEVGLFASTLVTAGIETTYCSVTGGVLALLDHPDELARLRADRRLLPTAAAEVLRWVTPVTHFARRPVADTEIAGQPVAAGEKTVLWYSSANRDERVFTDPDRFDIGRSPNPQLSFGGGGPHVCIGNGLAVLELREFLDGVADLLPLLELAEPPVRPETNFMNSVKHLRLRFR</sequence>
<dbReference type="InterPro" id="IPR002397">
    <property type="entry name" value="Cyt_P450_B"/>
</dbReference>
<dbReference type="InterPro" id="IPR036396">
    <property type="entry name" value="Cyt_P450_sf"/>
</dbReference>
<dbReference type="AlphaFoldDB" id="A0A426SCV2"/>
<evidence type="ECO:0000313" key="8">
    <source>
        <dbReference type="Proteomes" id="UP000276379"/>
    </source>
</evidence>
<dbReference type="GO" id="GO:0036199">
    <property type="term" value="F:cholest-4-en-3-one 26-monooxygenase activity"/>
    <property type="evidence" value="ECO:0007669"/>
    <property type="project" value="TreeGrafter"/>
</dbReference>
<keyword evidence="5" id="KW-0408">Iron</keyword>
<keyword evidence="6" id="KW-0503">Monooxygenase</keyword>
<dbReference type="EMBL" id="PDES01000002">
    <property type="protein sequence ID" value="RRQ88621.1"/>
    <property type="molecule type" value="Genomic_DNA"/>
</dbReference>